<comment type="pathway">
    <text evidence="7">Cell wall biogenesis; lipoteichoic acid biosynthesis.</text>
</comment>
<dbReference type="NCBIfam" id="TIGR01733">
    <property type="entry name" value="AA-adenyl-dom"/>
    <property type="match status" value="1"/>
</dbReference>
<evidence type="ECO:0000256" key="6">
    <source>
        <dbReference type="ARBA" id="ARBA00061336"/>
    </source>
</evidence>
<evidence type="ECO:0000256" key="1">
    <source>
        <dbReference type="ARBA" id="ARBA00022490"/>
    </source>
</evidence>
<feature type="domain" description="AMP-dependent synthetase/ligase" evidence="8">
    <location>
        <begin position="11"/>
        <end position="341"/>
    </location>
</feature>
<dbReference type="OrthoDB" id="9765680at2"/>
<comment type="function">
    <text evidence="5 7">Catalyzes the first step in the D-alanylation of lipoteichoic acid (LTA), the activation of D-alanine and its transfer onto the D-alanyl carrier protein (Dcp) DltC. In an ATP-dependent two-step reaction, forms a high energy D-alanyl-AMP intermediate, followed by transfer of the D-alanyl residue as a thiol ester to the phosphopantheinyl prosthetic group of the Dcp. D-alanylation of LTA plays an important role in modulating the properties of the cell wall in Gram-positive bacteria, influencing the net charge of the cell wall.</text>
</comment>
<keyword evidence="2 7" id="KW-0436">Ligase</keyword>
<evidence type="ECO:0000259" key="8">
    <source>
        <dbReference type="Pfam" id="PF00501"/>
    </source>
</evidence>
<dbReference type="InterPro" id="IPR044507">
    <property type="entry name" value="DltA-like"/>
</dbReference>
<dbReference type="InterPro" id="IPR000873">
    <property type="entry name" value="AMP-dep_synth/lig_dom"/>
</dbReference>
<evidence type="ECO:0000313" key="13">
    <source>
        <dbReference type="Proteomes" id="UP000095768"/>
    </source>
</evidence>
<dbReference type="InterPro" id="IPR045851">
    <property type="entry name" value="AMP-bd_C_sf"/>
</dbReference>
<protein>
    <recommendedName>
        <fullName evidence="7">D-alanine--D-alanyl carrier protein ligase</fullName>
        <shortName evidence="7">DCL</shortName>
        <ecNumber evidence="7">6.2.1.54</ecNumber>
    </recommendedName>
    <alternativeName>
        <fullName evidence="7">D-alanine--poly(phosphoribitol) ligase subunit 1</fullName>
    </alternativeName>
    <alternativeName>
        <fullName evidence="7">D-alanine-activating enzyme</fullName>
        <shortName evidence="7">DAE</shortName>
    </alternativeName>
</protein>
<feature type="binding site" evidence="7">
    <location>
        <position position="365"/>
    </location>
    <ligand>
        <name>ATP</name>
        <dbReference type="ChEBI" id="CHEBI:30616"/>
    </ligand>
</feature>
<comment type="subcellular location">
    <subcellularLocation>
        <location evidence="7">Cytoplasm</location>
    </subcellularLocation>
</comment>
<keyword evidence="4 7" id="KW-0067">ATP-binding</keyword>
<feature type="binding site" evidence="7">
    <location>
        <position position="293"/>
    </location>
    <ligand>
        <name>D-alanine</name>
        <dbReference type="ChEBI" id="CHEBI:57416"/>
    </ligand>
</feature>
<feature type="binding site" evidence="7">
    <location>
        <begin position="144"/>
        <end position="145"/>
    </location>
    <ligand>
        <name>ATP</name>
        <dbReference type="ChEBI" id="CHEBI:30616"/>
    </ligand>
</feature>
<dbReference type="GO" id="GO:0070395">
    <property type="term" value="P:lipoteichoic acid biosynthetic process"/>
    <property type="evidence" value="ECO:0007669"/>
    <property type="project" value="UniProtKB-UniRule"/>
</dbReference>
<dbReference type="EMBL" id="FMPG01000004">
    <property type="protein sequence ID" value="SCS87351.1"/>
    <property type="molecule type" value="Genomic_DNA"/>
</dbReference>
<evidence type="ECO:0000313" key="10">
    <source>
        <dbReference type="EMBL" id="SCS55930.1"/>
    </source>
</evidence>
<dbReference type="EMBL" id="FMPI01000003">
    <property type="protein sequence ID" value="SCS55930.1"/>
    <property type="molecule type" value="Genomic_DNA"/>
</dbReference>
<dbReference type="Pfam" id="PF00501">
    <property type="entry name" value="AMP-binding"/>
    <property type="match status" value="1"/>
</dbReference>
<reference evidence="10 12" key="2">
    <citation type="submission" date="2016-09" db="EMBL/GenBank/DDBJ databases">
        <authorList>
            <consortium name="Pathogen Informatics"/>
            <person name="Sun Q."/>
            <person name="Inoue M."/>
        </authorList>
    </citation>
    <scope>NUCLEOTIDE SEQUENCE [LARGE SCALE GENOMIC DNA]</scope>
    <source>
        <strain evidence="10 12">82C</strain>
    </source>
</reference>
<dbReference type="NCBIfam" id="NF003417">
    <property type="entry name" value="PRK04813.1"/>
    <property type="match status" value="1"/>
</dbReference>
<sequence length="487" mass="55268">MTDILYSLNEHERNCPEQIAIKHNEDTITYRQLNQYANTLAEVIKDAQSPLIVYGHMSPFMIVGMIASIKAGCGYVPIDTSIPEERIHSIIGKIQPSFILNTTEAQMEFNNCEVLDTSVFNRDSLITEFESQMKGDDIAYTIFTSGSTGEPKGVQIRYESLNEFTEWMVSLNQLGDHQQWLNQAPFSFDLSVMSIYPCLATAGTLHLVDKTMINKPKLLNQMLEEAKINVWVSTPSFMEMCLMLPNLAEASYGNLKEFFFCGEILAHRTAKMLLQRFPSAYIYNTYGPTEATVAVTSIQITEDVLAQYNPLPIGLPRPGTTLSLADKDELVIAGKCVSEGYVKDEVRSQAVFKTDKQQKHYYTGDKAVFENDQWFITGRIDFQVKLNGYRMELEEIEFQMRQVDIVKEAIVVPVYKDNKVTQLQGVVVLNNPLDIDDEQSVIHDIKQALKQVMPEYMIPRKIIFKSQFPLTANGKLDRKQIAEDVLA</sequence>
<evidence type="ECO:0000256" key="5">
    <source>
        <dbReference type="ARBA" id="ARBA00054605"/>
    </source>
</evidence>
<keyword evidence="3 7" id="KW-0547">Nucleotide-binding</keyword>
<dbReference type="RefSeq" id="WP_069994974.1">
    <property type="nucleotide sequence ID" value="NZ_FMPG01000004.1"/>
</dbReference>
<accession>A0A1D4J267</accession>
<comment type="caution">
    <text evidence="7">Lacks conserved residue(s) required for the propagation of feature annotation.</text>
</comment>
<dbReference type="HAMAP" id="MF_00593">
    <property type="entry name" value="DltA"/>
    <property type="match status" value="1"/>
</dbReference>
<dbReference type="AlphaFoldDB" id="A0A1D4J267"/>
<dbReference type="UniPathway" id="UPA00556"/>
<dbReference type="FunFam" id="3.30.300.30:FF:000012">
    <property type="entry name" value="D-alanine--D-alanyl carrier protein ligase"/>
    <property type="match status" value="1"/>
</dbReference>
<dbReference type="GO" id="GO:0005737">
    <property type="term" value="C:cytoplasm"/>
    <property type="evidence" value="ECO:0007669"/>
    <property type="project" value="UniProtKB-SubCell"/>
</dbReference>
<reference evidence="11 13" key="1">
    <citation type="submission" date="2016-09" db="EMBL/GenBank/DDBJ databases">
        <authorList>
            <consortium name="Pathogen Informatics"/>
        </authorList>
    </citation>
    <scope>NUCLEOTIDE SEQUENCE [LARGE SCALE GENOMIC DNA]</scope>
    <source>
        <strain evidence="11 13">82B</strain>
    </source>
</reference>
<dbReference type="EC" id="6.2.1.54" evidence="7"/>
<name>A0A1D4J267_9STAP</name>
<dbReference type="Pfam" id="PF13193">
    <property type="entry name" value="AMP-binding_C"/>
    <property type="match status" value="1"/>
</dbReference>
<dbReference type="Gene3D" id="3.40.50.12780">
    <property type="entry name" value="N-terminal domain of ligase-like"/>
    <property type="match status" value="1"/>
</dbReference>
<dbReference type="InterPro" id="IPR010071">
    <property type="entry name" value="AA_adenyl_dom"/>
</dbReference>
<dbReference type="GO" id="GO:0047473">
    <property type="term" value="F:D-alanine [D-alanyl carrier protein] ligase activity"/>
    <property type="evidence" value="ECO:0007669"/>
    <property type="project" value="UniProtKB-UniRule"/>
</dbReference>
<keyword evidence="12" id="KW-1185">Reference proteome</keyword>
<keyword evidence="1 7" id="KW-0963">Cytoplasm</keyword>
<dbReference type="InterPro" id="IPR010072">
    <property type="entry name" value="DltA"/>
</dbReference>
<evidence type="ECO:0000256" key="7">
    <source>
        <dbReference type="HAMAP-Rule" id="MF_00593"/>
    </source>
</evidence>
<dbReference type="PANTHER" id="PTHR45398:SF1">
    <property type="entry name" value="ENZYME, PUTATIVE (JCVI)-RELATED"/>
    <property type="match status" value="1"/>
</dbReference>
<dbReference type="PANTHER" id="PTHR45398">
    <property type="match status" value="1"/>
</dbReference>
<evidence type="ECO:0000313" key="12">
    <source>
        <dbReference type="Proteomes" id="UP000095412"/>
    </source>
</evidence>
<gene>
    <name evidence="7 11" type="primary">dltA</name>
    <name evidence="11" type="ORF">SAMEA2297795_01277</name>
    <name evidence="10" type="ORF">SAMEA2297796_00742</name>
</gene>
<evidence type="ECO:0000259" key="9">
    <source>
        <dbReference type="Pfam" id="PF13193"/>
    </source>
</evidence>
<dbReference type="GO" id="GO:0005524">
    <property type="term" value="F:ATP binding"/>
    <property type="evidence" value="ECO:0007669"/>
    <property type="project" value="UniProtKB-KW"/>
</dbReference>
<dbReference type="InterPro" id="IPR042099">
    <property type="entry name" value="ANL_N_sf"/>
</dbReference>
<dbReference type="Gene3D" id="3.30.300.30">
    <property type="match status" value="1"/>
</dbReference>
<evidence type="ECO:0000256" key="4">
    <source>
        <dbReference type="ARBA" id="ARBA00022840"/>
    </source>
</evidence>
<feature type="binding site" evidence="7">
    <location>
        <begin position="284"/>
        <end position="289"/>
    </location>
    <ligand>
        <name>ATP</name>
        <dbReference type="ChEBI" id="CHEBI:30616"/>
    </ligand>
</feature>
<dbReference type="InterPro" id="IPR025110">
    <property type="entry name" value="AMP-bd_C"/>
</dbReference>
<dbReference type="Proteomes" id="UP000095412">
    <property type="component" value="Unassembled WGS sequence"/>
</dbReference>
<evidence type="ECO:0000256" key="3">
    <source>
        <dbReference type="ARBA" id="ARBA00022741"/>
    </source>
</evidence>
<dbReference type="SUPFAM" id="SSF56801">
    <property type="entry name" value="Acetyl-CoA synthetase-like"/>
    <property type="match status" value="1"/>
</dbReference>
<dbReference type="Proteomes" id="UP000095768">
    <property type="component" value="Unassembled WGS sequence"/>
</dbReference>
<dbReference type="CDD" id="cd05945">
    <property type="entry name" value="DltA"/>
    <property type="match status" value="1"/>
</dbReference>
<evidence type="ECO:0000313" key="11">
    <source>
        <dbReference type="EMBL" id="SCS87351.1"/>
    </source>
</evidence>
<feature type="domain" description="AMP-binding enzyme C-terminal" evidence="9">
    <location>
        <begin position="395"/>
        <end position="475"/>
    </location>
</feature>
<evidence type="ECO:0000256" key="2">
    <source>
        <dbReference type="ARBA" id="ARBA00022598"/>
    </source>
</evidence>
<comment type="catalytic activity">
    <reaction evidence="7">
        <text>holo-[D-alanyl-carrier protein] + D-alanine + ATP = D-alanyl-[D-alanyl-carrier protein] + AMP + diphosphate</text>
        <dbReference type="Rhea" id="RHEA:55132"/>
        <dbReference type="Rhea" id="RHEA-COMP:14102"/>
        <dbReference type="Rhea" id="RHEA-COMP:14103"/>
        <dbReference type="ChEBI" id="CHEBI:30616"/>
        <dbReference type="ChEBI" id="CHEBI:33019"/>
        <dbReference type="ChEBI" id="CHEBI:57416"/>
        <dbReference type="ChEBI" id="CHEBI:64479"/>
        <dbReference type="ChEBI" id="CHEBI:138620"/>
        <dbReference type="ChEBI" id="CHEBI:456215"/>
        <dbReference type="EC" id="6.2.1.54"/>
    </reaction>
</comment>
<dbReference type="NCBIfam" id="TIGR01734">
    <property type="entry name" value="D-ala-DACP-lig"/>
    <property type="match status" value="1"/>
</dbReference>
<feature type="binding site" evidence="7">
    <location>
        <position position="475"/>
    </location>
    <ligand>
        <name>D-alanine</name>
        <dbReference type="ChEBI" id="CHEBI:57416"/>
    </ligand>
</feature>
<proteinExistence type="inferred from homology"/>
<feature type="binding site" evidence="7">
    <location>
        <position position="475"/>
    </location>
    <ligand>
        <name>ATP</name>
        <dbReference type="ChEBI" id="CHEBI:30616"/>
    </ligand>
</feature>
<organism evidence="11 13">
    <name type="scientific">Staphylococcus caeli</name>
    <dbReference type="NCBI Taxonomy" id="2201815"/>
    <lineage>
        <taxon>Bacteria</taxon>
        <taxon>Bacillati</taxon>
        <taxon>Bacillota</taxon>
        <taxon>Bacilli</taxon>
        <taxon>Bacillales</taxon>
        <taxon>Staphylococcaceae</taxon>
        <taxon>Staphylococcus</taxon>
    </lineage>
</organism>
<feature type="binding site" evidence="7">
    <location>
        <position position="189"/>
    </location>
    <ligand>
        <name>D-alanine</name>
        <dbReference type="ChEBI" id="CHEBI:57416"/>
    </ligand>
</feature>
<comment type="similarity">
    <text evidence="6 7">Belongs to the ATP-dependent AMP-binding enzyme family. DltA subfamily.</text>
</comment>